<evidence type="ECO:0000256" key="3">
    <source>
        <dbReference type="ARBA" id="ARBA00022679"/>
    </source>
</evidence>
<dbReference type="Pfam" id="PF13639">
    <property type="entry name" value="zf-RING_2"/>
    <property type="match status" value="1"/>
</dbReference>
<evidence type="ECO:0000259" key="9">
    <source>
        <dbReference type="PROSITE" id="PS50089"/>
    </source>
</evidence>
<dbReference type="GO" id="GO:0016567">
    <property type="term" value="P:protein ubiquitination"/>
    <property type="evidence" value="ECO:0007669"/>
    <property type="project" value="TreeGrafter"/>
</dbReference>
<evidence type="ECO:0000313" key="10">
    <source>
        <dbReference type="EMBL" id="ONK67488.1"/>
    </source>
</evidence>
<dbReference type="Gramene" id="ONK67488">
    <property type="protein sequence ID" value="ONK67488"/>
    <property type="gene ID" value="A4U43_C05F570"/>
</dbReference>
<dbReference type="SMART" id="SM00184">
    <property type="entry name" value="RING"/>
    <property type="match status" value="1"/>
</dbReference>
<keyword evidence="5 8" id="KW-0863">Zinc-finger</keyword>
<keyword evidence="7" id="KW-0862">Zinc</keyword>
<reference evidence="11" key="1">
    <citation type="journal article" date="2017" name="Nat. Commun.">
        <title>The asparagus genome sheds light on the origin and evolution of a young Y chromosome.</title>
        <authorList>
            <person name="Harkess A."/>
            <person name="Zhou J."/>
            <person name="Xu C."/>
            <person name="Bowers J.E."/>
            <person name="Van der Hulst R."/>
            <person name="Ayyampalayam S."/>
            <person name="Mercati F."/>
            <person name="Riccardi P."/>
            <person name="McKain M.R."/>
            <person name="Kakrana A."/>
            <person name="Tang H."/>
            <person name="Ray J."/>
            <person name="Groenendijk J."/>
            <person name="Arikit S."/>
            <person name="Mathioni S.M."/>
            <person name="Nakano M."/>
            <person name="Shan H."/>
            <person name="Telgmann-Rauber A."/>
            <person name="Kanno A."/>
            <person name="Yue Z."/>
            <person name="Chen H."/>
            <person name="Li W."/>
            <person name="Chen Y."/>
            <person name="Xu X."/>
            <person name="Zhang Y."/>
            <person name="Luo S."/>
            <person name="Chen H."/>
            <person name="Gao J."/>
            <person name="Mao Z."/>
            <person name="Pires J.C."/>
            <person name="Luo M."/>
            <person name="Kudrna D."/>
            <person name="Wing R.A."/>
            <person name="Meyers B.C."/>
            <person name="Yi K."/>
            <person name="Kong H."/>
            <person name="Lavrijsen P."/>
            <person name="Sunseri F."/>
            <person name="Falavigna A."/>
            <person name="Ye Y."/>
            <person name="Leebens-Mack J.H."/>
            <person name="Chen G."/>
        </authorList>
    </citation>
    <scope>NUCLEOTIDE SEQUENCE [LARGE SCALE GENOMIC DNA]</scope>
    <source>
        <strain evidence="11">cv. DH0086</strain>
    </source>
</reference>
<dbReference type="OrthoDB" id="8062037at2759"/>
<dbReference type="GO" id="GO:0005737">
    <property type="term" value="C:cytoplasm"/>
    <property type="evidence" value="ECO:0007669"/>
    <property type="project" value="TreeGrafter"/>
</dbReference>
<evidence type="ECO:0000256" key="1">
    <source>
        <dbReference type="ARBA" id="ARBA00000900"/>
    </source>
</evidence>
<dbReference type="PANTHER" id="PTHR15710">
    <property type="entry name" value="E3 UBIQUITIN-PROTEIN LIGASE PRAJA"/>
    <property type="match status" value="1"/>
</dbReference>
<comment type="catalytic activity">
    <reaction evidence="1">
        <text>S-ubiquitinyl-[E2 ubiquitin-conjugating enzyme]-L-cysteine + [acceptor protein]-L-lysine = [E2 ubiquitin-conjugating enzyme]-L-cysteine + N(6)-ubiquitinyl-[acceptor protein]-L-lysine.</text>
        <dbReference type="EC" id="2.3.2.27"/>
    </reaction>
</comment>
<name>A0A5P1ENA2_ASPOF</name>
<evidence type="ECO:0000256" key="7">
    <source>
        <dbReference type="ARBA" id="ARBA00022833"/>
    </source>
</evidence>
<keyword evidence="4" id="KW-0479">Metal-binding</keyword>
<dbReference type="FunFam" id="3.30.40.10:FF:000022">
    <property type="entry name" value="E3 ubiquitin-protein ligase RING1-like"/>
    <property type="match status" value="1"/>
</dbReference>
<dbReference type="PROSITE" id="PS50089">
    <property type="entry name" value="ZF_RING_2"/>
    <property type="match status" value="1"/>
</dbReference>
<dbReference type="SUPFAM" id="SSF57850">
    <property type="entry name" value="RING/U-box"/>
    <property type="match status" value="1"/>
</dbReference>
<sequence length="229" mass="25361">MSSGQSTHWCHRCMRAVHLCHQDTLCCPHCSSGFVQVLDNNHVDTMGVIAELMSRRIGSRRRNHDTGPWLVFQGQGFDDRPFGVLFNEGPGLGIRRGNSADYFVGPGLDDLIEQLTQNDRGGPPPAPQTSIDAMPNVTIGERNLRSGDSHCPICKENFDLGSKAREMPCKHLYHSDCIVPWLEQHNSCPVCRCGMSSDGGRRRGGRSRGRRNLFSFLWPFCSSSSVSGS</sequence>
<proteinExistence type="predicted"/>
<dbReference type="OMA" id="TSYSGWP"/>
<organism evidence="10 11">
    <name type="scientific">Asparagus officinalis</name>
    <name type="common">Garden asparagus</name>
    <dbReference type="NCBI Taxonomy" id="4686"/>
    <lineage>
        <taxon>Eukaryota</taxon>
        <taxon>Viridiplantae</taxon>
        <taxon>Streptophyta</taxon>
        <taxon>Embryophyta</taxon>
        <taxon>Tracheophyta</taxon>
        <taxon>Spermatophyta</taxon>
        <taxon>Magnoliopsida</taxon>
        <taxon>Liliopsida</taxon>
        <taxon>Asparagales</taxon>
        <taxon>Asparagaceae</taxon>
        <taxon>Asparagoideae</taxon>
        <taxon>Asparagus</taxon>
    </lineage>
</organism>
<feature type="domain" description="RING-type" evidence="9">
    <location>
        <begin position="151"/>
        <end position="192"/>
    </location>
</feature>
<dbReference type="GO" id="GO:0008270">
    <property type="term" value="F:zinc ion binding"/>
    <property type="evidence" value="ECO:0007669"/>
    <property type="project" value="UniProtKB-KW"/>
</dbReference>
<keyword evidence="11" id="KW-1185">Reference proteome</keyword>
<evidence type="ECO:0000256" key="4">
    <source>
        <dbReference type="ARBA" id="ARBA00022723"/>
    </source>
</evidence>
<dbReference type="EMBL" id="CM007385">
    <property type="protein sequence ID" value="ONK67488.1"/>
    <property type="molecule type" value="Genomic_DNA"/>
</dbReference>
<evidence type="ECO:0000313" key="11">
    <source>
        <dbReference type="Proteomes" id="UP000243459"/>
    </source>
</evidence>
<dbReference type="Pfam" id="PF14369">
    <property type="entry name" value="Zn_ribbon_19"/>
    <property type="match status" value="1"/>
</dbReference>
<gene>
    <name evidence="10" type="ORF">A4U43_C05F570</name>
</gene>
<keyword evidence="6" id="KW-0833">Ubl conjugation pathway</keyword>
<dbReference type="GO" id="GO:0061630">
    <property type="term" value="F:ubiquitin protein ligase activity"/>
    <property type="evidence" value="ECO:0007669"/>
    <property type="project" value="UniProtKB-EC"/>
</dbReference>
<dbReference type="Proteomes" id="UP000243459">
    <property type="component" value="Chromosome 5"/>
</dbReference>
<dbReference type="EC" id="2.3.2.27" evidence="2"/>
<dbReference type="PANTHER" id="PTHR15710:SF34">
    <property type="entry name" value="E3 UBIQUITIN-PROTEIN LIGASE RHC1A-RELATED"/>
    <property type="match status" value="1"/>
</dbReference>
<dbReference type="InterPro" id="IPR013083">
    <property type="entry name" value="Znf_RING/FYVE/PHD"/>
</dbReference>
<protein>
    <recommendedName>
        <fullName evidence="2">RING-type E3 ubiquitin transferase</fullName>
        <ecNumber evidence="2">2.3.2.27</ecNumber>
    </recommendedName>
</protein>
<dbReference type="InterPro" id="IPR039525">
    <property type="entry name" value="RNF126-like_zinc-ribbon"/>
</dbReference>
<evidence type="ECO:0000256" key="6">
    <source>
        <dbReference type="ARBA" id="ARBA00022786"/>
    </source>
</evidence>
<evidence type="ECO:0000256" key="2">
    <source>
        <dbReference type="ARBA" id="ARBA00012483"/>
    </source>
</evidence>
<dbReference type="AlphaFoldDB" id="A0A5P1ENA2"/>
<evidence type="ECO:0000256" key="8">
    <source>
        <dbReference type="PROSITE-ProRule" id="PRU00175"/>
    </source>
</evidence>
<dbReference type="Gene3D" id="3.30.40.10">
    <property type="entry name" value="Zinc/RING finger domain, C3HC4 (zinc finger)"/>
    <property type="match status" value="1"/>
</dbReference>
<accession>A0A5P1ENA2</accession>
<evidence type="ECO:0000256" key="5">
    <source>
        <dbReference type="ARBA" id="ARBA00022771"/>
    </source>
</evidence>
<dbReference type="InterPro" id="IPR001841">
    <property type="entry name" value="Znf_RING"/>
</dbReference>
<keyword evidence="3" id="KW-0808">Transferase</keyword>